<dbReference type="InterPro" id="IPR035985">
    <property type="entry name" value="Ubiquitin-activating_enz"/>
</dbReference>
<dbReference type="NCBIfam" id="NF004281">
    <property type="entry name" value="PRK05690.1"/>
    <property type="match status" value="1"/>
</dbReference>
<keyword evidence="13" id="KW-0472">Membrane</keyword>
<protein>
    <recommendedName>
        <fullName evidence="9">Molybdopterin-synthase adenylyltransferase</fullName>
        <ecNumber evidence="8">2.7.7.80</ecNumber>
    </recommendedName>
    <alternativeName>
        <fullName evidence="12">MoaD protein adenylase</fullName>
    </alternativeName>
    <alternativeName>
        <fullName evidence="10">Molybdopterin-converting factor subunit 1 adenylase</fullName>
    </alternativeName>
    <alternativeName>
        <fullName evidence="11">Sulfur carrier protein MoaD adenylyltransferase</fullName>
    </alternativeName>
</protein>
<reference evidence="15 16" key="1">
    <citation type="submission" date="2015-12" db="EMBL/GenBank/DDBJ databases">
        <title>Genome sequence of the marine Rhodobacteraceae strain O3.65, Candidatus Tritonibacter horizontis.</title>
        <authorList>
            <person name="Poehlein A."/>
            <person name="Giebel H.A."/>
            <person name="Voget S."/>
            <person name="Brinkhoff T."/>
        </authorList>
    </citation>
    <scope>NUCLEOTIDE SEQUENCE [LARGE SCALE GENOMIC DNA]</scope>
    <source>
        <strain evidence="15 16">O3.65</strain>
    </source>
</reference>
<dbReference type="GO" id="GO:0061605">
    <property type="term" value="F:molybdopterin-synthase adenylyltransferase activity"/>
    <property type="evidence" value="ECO:0007669"/>
    <property type="project" value="UniProtKB-EC"/>
</dbReference>
<evidence type="ECO:0000256" key="4">
    <source>
        <dbReference type="ARBA" id="ARBA00022840"/>
    </source>
</evidence>
<organism evidence="15 16">
    <name type="scientific">Tritonibacter horizontis</name>
    <dbReference type="NCBI Taxonomy" id="1768241"/>
    <lineage>
        <taxon>Bacteria</taxon>
        <taxon>Pseudomonadati</taxon>
        <taxon>Pseudomonadota</taxon>
        <taxon>Alphaproteobacteria</taxon>
        <taxon>Rhodobacterales</taxon>
        <taxon>Paracoccaceae</taxon>
        <taxon>Tritonibacter</taxon>
    </lineage>
</organism>
<dbReference type="RefSeq" id="WP_068248998.1">
    <property type="nucleotide sequence ID" value="NZ_LPUY01000138.1"/>
</dbReference>
<proteinExistence type="inferred from homology"/>
<dbReference type="Proteomes" id="UP000068382">
    <property type="component" value="Unassembled WGS sequence"/>
</dbReference>
<evidence type="ECO:0000256" key="13">
    <source>
        <dbReference type="SAM" id="Phobius"/>
    </source>
</evidence>
<keyword evidence="3" id="KW-0547">Nucleotide-binding</keyword>
<evidence type="ECO:0000259" key="14">
    <source>
        <dbReference type="Pfam" id="PF00899"/>
    </source>
</evidence>
<evidence type="ECO:0000256" key="12">
    <source>
        <dbReference type="ARBA" id="ARBA00078531"/>
    </source>
</evidence>
<gene>
    <name evidence="15" type="primary">moeZ</name>
    <name evidence="15" type="ORF">TRIHO_45210</name>
</gene>
<keyword evidence="15" id="KW-0548">Nucleotidyltransferase</keyword>
<dbReference type="PATRIC" id="fig|1768241.3.peg.4721"/>
<evidence type="ECO:0000256" key="3">
    <source>
        <dbReference type="ARBA" id="ARBA00022741"/>
    </source>
</evidence>
<evidence type="ECO:0000313" key="16">
    <source>
        <dbReference type="Proteomes" id="UP000068382"/>
    </source>
</evidence>
<evidence type="ECO:0000256" key="11">
    <source>
        <dbReference type="ARBA" id="ARBA00075328"/>
    </source>
</evidence>
<evidence type="ECO:0000256" key="9">
    <source>
        <dbReference type="ARBA" id="ARBA00073635"/>
    </source>
</evidence>
<dbReference type="Gene3D" id="3.40.50.720">
    <property type="entry name" value="NAD(P)-binding Rossmann-like Domain"/>
    <property type="match status" value="1"/>
</dbReference>
<dbReference type="GO" id="GO:0004792">
    <property type="term" value="F:thiosulfate-cyanide sulfurtransferase activity"/>
    <property type="evidence" value="ECO:0007669"/>
    <property type="project" value="TreeGrafter"/>
</dbReference>
<dbReference type="CDD" id="cd00757">
    <property type="entry name" value="ThiF_MoeB_HesA_family"/>
    <property type="match status" value="1"/>
</dbReference>
<evidence type="ECO:0000256" key="7">
    <source>
        <dbReference type="ARBA" id="ARBA00063809"/>
    </source>
</evidence>
<accession>A0A132BQG8</accession>
<dbReference type="PANTHER" id="PTHR10953:SF102">
    <property type="entry name" value="ADENYLYLTRANSFERASE AND SULFURTRANSFERASE MOCS3"/>
    <property type="match status" value="1"/>
</dbReference>
<evidence type="ECO:0000256" key="5">
    <source>
        <dbReference type="ARBA" id="ARBA00052218"/>
    </source>
</evidence>
<evidence type="ECO:0000256" key="1">
    <source>
        <dbReference type="ARBA" id="ARBA00009919"/>
    </source>
</evidence>
<keyword evidence="2 15" id="KW-0808">Transferase</keyword>
<dbReference type="AlphaFoldDB" id="A0A132BQG8"/>
<dbReference type="InterPro" id="IPR045886">
    <property type="entry name" value="ThiF/MoeB/HesA"/>
</dbReference>
<sequence>MILVLGLAGLIWWGGRLFGVARRLRFGLELVLFAAVIALQLTLPDGAPLKTATGGTASLWFILFGLAGVVAAYSVLLRYLRGRAGRDAGATASDPATDAPFRDVELNRYARHIVLREIGGLGQKRLKDARVLVIGAGGLGAPTLQYLAAAGVGTIGVIDDDLVENANLQRQVIHRDRDIGVAKVVSAKAAMEAQNPFVTVRPYARRLTDDIAVALFADYDLILDGTDNFATRYLANRVAVSQGKPLISGALSQWEGQISVFDPARGGPCYQCIFPVAPADGLAPSCAEAGVIGPLPGVLGSMMAVEAVKQITGAGEVLRSQMLIYDGLYGETRRIALKSRPDCPVCGHNTSASAPTGET</sequence>
<name>A0A132BQG8_9RHOB</name>
<feature type="transmembrane region" description="Helical" evidence="13">
    <location>
        <begin position="26"/>
        <end position="43"/>
    </location>
</feature>
<dbReference type="GO" id="GO:0008641">
    <property type="term" value="F:ubiquitin-like modifier activating enzyme activity"/>
    <property type="evidence" value="ECO:0007669"/>
    <property type="project" value="InterPro"/>
</dbReference>
<dbReference type="EMBL" id="LPUY01000138">
    <property type="protein sequence ID" value="KUP90655.1"/>
    <property type="molecule type" value="Genomic_DNA"/>
</dbReference>
<comment type="caution">
    <text evidence="15">The sequence shown here is derived from an EMBL/GenBank/DDBJ whole genome shotgun (WGS) entry which is preliminary data.</text>
</comment>
<evidence type="ECO:0000256" key="8">
    <source>
        <dbReference type="ARBA" id="ARBA00066884"/>
    </source>
</evidence>
<evidence type="ECO:0000256" key="2">
    <source>
        <dbReference type="ARBA" id="ARBA00022679"/>
    </source>
</evidence>
<dbReference type="Pfam" id="PF00899">
    <property type="entry name" value="ThiF"/>
    <property type="match status" value="1"/>
</dbReference>
<comment type="catalytic activity">
    <reaction evidence="5">
        <text>[molybdopterin-synthase sulfur-carrier protein]-C-terminal Gly-Gly + ATP + H(+) = [molybdopterin-synthase sulfur-carrier protein]-C-terminal Gly-Gly-AMP + diphosphate</text>
        <dbReference type="Rhea" id="RHEA:43616"/>
        <dbReference type="Rhea" id="RHEA-COMP:12159"/>
        <dbReference type="Rhea" id="RHEA-COMP:12202"/>
        <dbReference type="ChEBI" id="CHEBI:15378"/>
        <dbReference type="ChEBI" id="CHEBI:30616"/>
        <dbReference type="ChEBI" id="CHEBI:33019"/>
        <dbReference type="ChEBI" id="CHEBI:90618"/>
        <dbReference type="ChEBI" id="CHEBI:90778"/>
        <dbReference type="EC" id="2.7.7.80"/>
    </reaction>
</comment>
<feature type="transmembrane region" description="Helical" evidence="13">
    <location>
        <begin position="55"/>
        <end position="76"/>
    </location>
</feature>
<evidence type="ECO:0000256" key="10">
    <source>
        <dbReference type="ARBA" id="ARBA00075110"/>
    </source>
</evidence>
<dbReference type="SUPFAM" id="SSF69572">
    <property type="entry name" value="Activating enzymes of the ubiquitin-like proteins"/>
    <property type="match status" value="1"/>
</dbReference>
<comment type="subunit">
    <text evidence="7">Homodimer. Forms a stable heterotetrameric complex of 2 MoeB and 2 MoaD during adenylation of MoaD.</text>
</comment>
<dbReference type="GO" id="GO:0005524">
    <property type="term" value="F:ATP binding"/>
    <property type="evidence" value="ECO:0007669"/>
    <property type="project" value="UniProtKB-KW"/>
</dbReference>
<dbReference type="GO" id="GO:0008146">
    <property type="term" value="F:sulfotransferase activity"/>
    <property type="evidence" value="ECO:0007669"/>
    <property type="project" value="TreeGrafter"/>
</dbReference>
<dbReference type="FunFam" id="3.40.50.720:FF:000033">
    <property type="entry name" value="Adenylyltransferase and sulfurtransferase MOCS3"/>
    <property type="match status" value="1"/>
</dbReference>
<dbReference type="PANTHER" id="PTHR10953">
    <property type="entry name" value="UBIQUITIN-ACTIVATING ENZYME E1"/>
    <property type="match status" value="1"/>
</dbReference>
<dbReference type="OrthoDB" id="9804286at2"/>
<keyword evidence="13" id="KW-1133">Transmembrane helix</keyword>
<dbReference type="InterPro" id="IPR000594">
    <property type="entry name" value="ThiF_NAD_FAD-bd"/>
</dbReference>
<evidence type="ECO:0000256" key="6">
    <source>
        <dbReference type="ARBA" id="ARBA00055169"/>
    </source>
</evidence>
<evidence type="ECO:0000313" key="15">
    <source>
        <dbReference type="EMBL" id="KUP90655.1"/>
    </source>
</evidence>
<dbReference type="EC" id="2.7.7.80" evidence="8"/>
<keyword evidence="16" id="KW-1185">Reference proteome</keyword>
<dbReference type="GO" id="GO:0005829">
    <property type="term" value="C:cytosol"/>
    <property type="evidence" value="ECO:0007669"/>
    <property type="project" value="TreeGrafter"/>
</dbReference>
<keyword evidence="13" id="KW-0812">Transmembrane</keyword>
<comment type="function">
    <text evidence="6">Catalyzes the adenylation by ATP of the carboxyl group of the C-terminal glycine of sulfur carrier protein MoaD.</text>
</comment>
<keyword evidence="4" id="KW-0067">ATP-binding</keyword>
<feature type="domain" description="THIF-type NAD/FAD binding fold" evidence="14">
    <location>
        <begin position="109"/>
        <end position="345"/>
    </location>
</feature>
<comment type="similarity">
    <text evidence="1">Belongs to the HesA/MoeB/ThiF family.</text>
</comment>